<name>A0ABZ0ZST5_9ACTN</name>
<dbReference type="RefSeq" id="WP_322937534.1">
    <property type="nucleotide sequence ID" value="NZ_CP141059.1"/>
</dbReference>
<proteinExistence type="predicted"/>
<evidence type="ECO:0008006" key="3">
    <source>
        <dbReference type="Google" id="ProtNLM"/>
    </source>
</evidence>
<keyword evidence="2" id="KW-1185">Reference proteome</keyword>
<evidence type="ECO:0000313" key="2">
    <source>
        <dbReference type="Proteomes" id="UP001327225"/>
    </source>
</evidence>
<organism evidence="1 2">
    <name type="scientific">Nocardioides bizhenqiangii</name>
    <dbReference type="NCBI Taxonomy" id="3095076"/>
    <lineage>
        <taxon>Bacteria</taxon>
        <taxon>Bacillati</taxon>
        <taxon>Actinomycetota</taxon>
        <taxon>Actinomycetes</taxon>
        <taxon>Propionibacteriales</taxon>
        <taxon>Nocardioidaceae</taxon>
        <taxon>Nocardioides</taxon>
    </lineage>
</organism>
<accession>A0ABZ0ZST5</accession>
<evidence type="ECO:0000313" key="1">
    <source>
        <dbReference type="EMBL" id="WQQ26717.1"/>
    </source>
</evidence>
<dbReference type="EMBL" id="CP141059">
    <property type="protein sequence ID" value="WQQ26717.1"/>
    <property type="molecule type" value="Genomic_DNA"/>
</dbReference>
<protein>
    <recommendedName>
        <fullName evidence="3">XRE family transcriptional regulator</fullName>
    </recommendedName>
</protein>
<dbReference type="Proteomes" id="UP001327225">
    <property type="component" value="Chromosome"/>
</dbReference>
<sequence length="298" mass="32756">MKTPEPGESDDFAVALRAAIAARQVSLVWLRDRLTDRGNPVSLTTLSYWRSGHRHPEGAGSHAAIREIEELLGLPEDALASLIGPTRRVGPLAAPVPPFEARPVSEAAEETTAALRAPTGVFRELTTQVVADVDESGVLRRRWIRMVLQVTSGTVGEYPWVEIVEGYDGPPVFSDAAGARLTRTYDHPSGTAYGVVLELERPVTAPDTAVLEWVTDYPYDDVPTPECMHGRSRPGGDLLMWVRFHPDRLPTWWGEFTDADVAPVPRRTVGPGSTAHVFRRSFGPGVFGLRWGFEGRQE</sequence>
<reference evidence="2" key="1">
    <citation type="submission" date="2023-12" db="EMBL/GenBank/DDBJ databases">
        <title>Novel species in genus Nocardioides.</title>
        <authorList>
            <person name="Zhou H."/>
        </authorList>
    </citation>
    <scope>NUCLEOTIDE SEQUENCE [LARGE SCALE GENOMIC DNA]</scope>
    <source>
        <strain evidence="2">HM61</strain>
    </source>
</reference>
<gene>
    <name evidence="1" type="ORF">SHK19_00455</name>
</gene>